<sequence>MEHKVARERNEKTRILDPSCI</sequence>
<comment type="caution">
    <text evidence="2">The sequence shown here is derived from an EMBL/GenBank/DDBJ whole genome shotgun (WGS) entry which is preliminary data.</text>
</comment>
<dbReference type="Gramene" id="OMO82545">
    <property type="protein sequence ID" value="OMO82545"/>
    <property type="gene ID" value="CCACVL1_11913"/>
</dbReference>
<dbReference type="Proteomes" id="UP000188268">
    <property type="component" value="Unassembled WGS sequence"/>
</dbReference>
<evidence type="ECO:0000313" key="2">
    <source>
        <dbReference type="EMBL" id="OMO82545.1"/>
    </source>
</evidence>
<keyword evidence="3" id="KW-1185">Reference proteome</keyword>
<gene>
    <name evidence="2" type="ORF">CCACVL1_11913</name>
</gene>
<proteinExistence type="predicted"/>
<dbReference type="AlphaFoldDB" id="A0A1R3IIZ2"/>
<feature type="non-terminal residue" evidence="2">
    <location>
        <position position="21"/>
    </location>
</feature>
<evidence type="ECO:0000313" key="3">
    <source>
        <dbReference type="Proteomes" id="UP000188268"/>
    </source>
</evidence>
<reference evidence="2 3" key="1">
    <citation type="submission" date="2013-09" db="EMBL/GenBank/DDBJ databases">
        <title>Corchorus capsularis genome sequencing.</title>
        <authorList>
            <person name="Alam M."/>
            <person name="Haque M.S."/>
            <person name="Islam M.S."/>
            <person name="Emdad E.M."/>
            <person name="Islam M.M."/>
            <person name="Ahmed B."/>
            <person name="Halim A."/>
            <person name="Hossen Q.M.M."/>
            <person name="Hossain M.Z."/>
            <person name="Ahmed R."/>
            <person name="Khan M.M."/>
            <person name="Islam R."/>
            <person name="Rashid M.M."/>
            <person name="Khan S.A."/>
            <person name="Rahman M.S."/>
            <person name="Alam M."/>
        </authorList>
    </citation>
    <scope>NUCLEOTIDE SEQUENCE [LARGE SCALE GENOMIC DNA]</scope>
    <source>
        <strain evidence="3">cv. CVL-1</strain>
        <tissue evidence="2">Whole seedling</tissue>
    </source>
</reference>
<evidence type="ECO:0000256" key="1">
    <source>
        <dbReference type="SAM" id="MobiDB-lite"/>
    </source>
</evidence>
<feature type="region of interest" description="Disordered" evidence="1">
    <location>
        <begin position="1"/>
        <end position="21"/>
    </location>
</feature>
<accession>A0A1R3IIZ2</accession>
<dbReference type="EMBL" id="AWWV01010003">
    <property type="protein sequence ID" value="OMO82545.1"/>
    <property type="molecule type" value="Genomic_DNA"/>
</dbReference>
<name>A0A1R3IIZ2_COCAP</name>
<feature type="compositionally biased region" description="Basic and acidic residues" evidence="1">
    <location>
        <begin position="1"/>
        <end position="15"/>
    </location>
</feature>
<protein>
    <submittedName>
        <fullName evidence="2">Uncharacterized protein</fullName>
    </submittedName>
</protein>
<organism evidence="2 3">
    <name type="scientific">Corchorus capsularis</name>
    <name type="common">Jute</name>
    <dbReference type="NCBI Taxonomy" id="210143"/>
    <lineage>
        <taxon>Eukaryota</taxon>
        <taxon>Viridiplantae</taxon>
        <taxon>Streptophyta</taxon>
        <taxon>Embryophyta</taxon>
        <taxon>Tracheophyta</taxon>
        <taxon>Spermatophyta</taxon>
        <taxon>Magnoliopsida</taxon>
        <taxon>eudicotyledons</taxon>
        <taxon>Gunneridae</taxon>
        <taxon>Pentapetalae</taxon>
        <taxon>rosids</taxon>
        <taxon>malvids</taxon>
        <taxon>Malvales</taxon>
        <taxon>Malvaceae</taxon>
        <taxon>Grewioideae</taxon>
        <taxon>Apeibeae</taxon>
        <taxon>Corchorus</taxon>
    </lineage>
</organism>